<dbReference type="KEGG" id="afo:Afer_1275"/>
<protein>
    <submittedName>
        <fullName evidence="2">Uncharacterized protein</fullName>
    </submittedName>
</protein>
<gene>
    <name evidence="2" type="ordered locus">Afer_1275</name>
</gene>
<proteinExistence type="predicted"/>
<dbReference type="AlphaFoldDB" id="C7LZP8"/>
<feature type="region of interest" description="Disordered" evidence="1">
    <location>
        <begin position="83"/>
        <end position="120"/>
    </location>
</feature>
<reference evidence="2 3" key="1">
    <citation type="journal article" date="2009" name="Stand. Genomic Sci.">
        <title>Complete genome sequence of Acidimicrobium ferrooxidans type strain (ICP).</title>
        <authorList>
            <person name="Clum A."/>
            <person name="Nolan M."/>
            <person name="Lang E."/>
            <person name="Glavina Del Rio T."/>
            <person name="Tice H."/>
            <person name="Copeland A."/>
            <person name="Cheng J.F."/>
            <person name="Lucas S."/>
            <person name="Chen F."/>
            <person name="Bruce D."/>
            <person name="Goodwin L."/>
            <person name="Pitluck S."/>
            <person name="Ivanova N."/>
            <person name="Mavrommatis K."/>
            <person name="Mikhailova N."/>
            <person name="Pati A."/>
            <person name="Chen A."/>
            <person name="Palaniappan K."/>
            <person name="Goker M."/>
            <person name="Spring S."/>
            <person name="Land M."/>
            <person name="Hauser L."/>
            <person name="Chang Y.J."/>
            <person name="Jeffries C.C."/>
            <person name="Chain P."/>
            <person name="Bristow J."/>
            <person name="Eisen J.A."/>
            <person name="Markowitz V."/>
            <person name="Hugenholtz P."/>
            <person name="Kyrpides N.C."/>
            <person name="Klenk H.P."/>
            <person name="Lapidus A."/>
        </authorList>
    </citation>
    <scope>NUCLEOTIDE SEQUENCE [LARGE SCALE GENOMIC DNA]</scope>
    <source>
        <strain evidence="3">DSM 10331 / JCM 15462 / NBRC 103882 / ICP</strain>
    </source>
</reference>
<evidence type="ECO:0000256" key="1">
    <source>
        <dbReference type="SAM" id="MobiDB-lite"/>
    </source>
</evidence>
<dbReference type="RefSeq" id="WP_015798692.1">
    <property type="nucleotide sequence ID" value="NC_013124.1"/>
</dbReference>
<dbReference type="HOGENOM" id="CLU_671989_0_0_11"/>
<accession>C7LZP8</accession>
<name>C7LZP8_ACIFD</name>
<organism evidence="2 3">
    <name type="scientific">Acidimicrobium ferrooxidans (strain DSM 10331 / JCM 15462 / NBRC 103882 / ICP)</name>
    <dbReference type="NCBI Taxonomy" id="525909"/>
    <lineage>
        <taxon>Bacteria</taxon>
        <taxon>Bacillati</taxon>
        <taxon>Actinomycetota</taxon>
        <taxon>Acidimicrobiia</taxon>
        <taxon>Acidimicrobiales</taxon>
        <taxon>Acidimicrobiaceae</taxon>
        <taxon>Acidimicrobium</taxon>
    </lineage>
</organism>
<sequence>MDERPVVVLQLAHANAVRALAELAPVAHDLRLRWDPTGDALDPATVSVIVTDRSAAVAPGVRLVRTTDPNWVVSLREAVAAQRPRSDMCGSDVEPNRPHPLSRDERPRWSGLDHSDDTDVGEHHHVAAASASDDAVGTAPEHDLEVRRARLVVIVDLGSASSVAIALAACAGRGTLLVDVRDRPTLWFLHDLAPELTTTARMPERPYELAPPHGTLANELVLADPLSERRTLRAATRSFDLIVVVTDARDHAAGDERSTALRSLWRDAQATVLAGACRLEDRYRILTTAVALSALRRDLTVACVGARGASAHSHATAIVRALSERVPRSVRVDGFGLEELGDQIHERRHPIPDRLVRPLRPVVQEARSRPPFDPGDPDLPLAPLEGLRWLVPEALEAIYHTSSDGKEAW</sequence>
<evidence type="ECO:0000313" key="2">
    <source>
        <dbReference type="EMBL" id="ACU54206.1"/>
    </source>
</evidence>
<keyword evidence="3" id="KW-1185">Reference proteome</keyword>
<dbReference type="Proteomes" id="UP000000771">
    <property type="component" value="Chromosome"/>
</dbReference>
<dbReference type="EMBL" id="CP001631">
    <property type="protein sequence ID" value="ACU54206.1"/>
    <property type="molecule type" value="Genomic_DNA"/>
</dbReference>
<evidence type="ECO:0000313" key="3">
    <source>
        <dbReference type="Proteomes" id="UP000000771"/>
    </source>
</evidence>
<feature type="compositionally biased region" description="Basic and acidic residues" evidence="1">
    <location>
        <begin position="94"/>
        <end position="120"/>
    </location>
</feature>
<dbReference type="STRING" id="525909.Afer_1275"/>